<feature type="domain" description="PH" evidence="15">
    <location>
        <begin position="354"/>
        <end position="450"/>
    </location>
</feature>
<feature type="compositionally biased region" description="Basic and acidic residues" evidence="14">
    <location>
        <begin position="1955"/>
        <end position="1967"/>
    </location>
</feature>
<comment type="similarity">
    <text evidence="3">Belongs to the kindlin family.</text>
</comment>
<feature type="region of interest" description="Disordered" evidence="14">
    <location>
        <begin position="1139"/>
        <end position="1162"/>
    </location>
</feature>
<dbReference type="SUPFAM" id="SSF49265">
    <property type="entry name" value="Fibronectin type III"/>
    <property type="match status" value="1"/>
</dbReference>
<dbReference type="PANTHER" id="PTHR16160:SF12">
    <property type="entry name" value="FERMITIN FAMILY HOMOLOG 1"/>
    <property type="match status" value="1"/>
</dbReference>
<reference evidence="18" key="1">
    <citation type="submission" date="2017-11" db="EMBL/GenBank/DDBJ databases">
        <authorList>
            <person name="Lima N.C."/>
            <person name="Parody-Merino A.M."/>
            <person name="Battley P.F."/>
            <person name="Fidler A.E."/>
            <person name="Prosdocimi F."/>
        </authorList>
    </citation>
    <scope>NUCLEOTIDE SEQUENCE [LARGE SCALE GENOMIC DNA]</scope>
</reference>
<evidence type="ECO:0000256" key="3">
    <source>
        <dbReference type="ARBA" id="ARBA00008052"/>
    </source>
</evidence>
<keyword evidence="18" id="KW-1185">Reference proteome</keyword>
<feature type="compositionally biased region" description="Acidic residues" evidence="14">
    <location>
        <begin position="2132"/>
        <end position="2165"/>
    </location>
</feature>
<dbReference type="Pfam" id="PF10595">
    <property type="entry name" value="FAM161A_B"/>
    <property type="match status" value="1"/>
</dbReference>
<feature type="compositionally biased region" description="Polar residues" evidence="14">
    <location>
        <begin position="1182"/>
        <end position="1198"/>
    </location>
</feature>
<dbReference type="InterPro" id="IPR027413">
    <property type="entry name" value="GROEL-like_equatorial_sf"/>
</dbReference>
<evidence type="ECO:0000313" key="18">
    <source>
        <dbReference type="Proteomes" id="UP000233556"/>
    </source>
</evidence>
<evidence type="ECO:0000256" key="6">
    <source>
        <dbReference type="ARBA" id="ARBA00022614"/>
    </source>
</evidence>
<dbReference type="PROSITE" id="PS50853">
    <property type="entry name" value="FN3"/>
    <property type="match status" value="1"/>
</dbReference>
<dbReference type="Gene3D" id="2.60.40.10">
    <property type="entry name" value="Immunoglobulins"/>
    <property type="match status" value="1"/>
</dbReference>
<feature type="region of interest" description="Disordered" evidence="14">
    <location>
        <begin position="1955"/>
        <end position="2165"/>
    </location>
</feature>
<keyword evidence="11 13" id="KW-0143">Chaperone</keyword>
<evidence type="ECO:0000313" key="17">
    <source>
        <dbReference type="EMBL" id="PKU44552.1"/>
    </source>
</evidence>
<sequence length="2165" mass="244073">MKNDLRAYKDLSKMISSSEYGSHSWELLVTVDHQHEEVQKEFLLRVTGDLHIGGVMLKLVEQIKIKKDWSDYALWWEQKKCWLLKTHWTLDKCGVQADAKLLFTIQHKMLRLRLPNMKTVRLKVSFSSVVFKAVSDICKILNIRRSEELSLLKQSEDALKKKKKKDKNSKEPVTEDILNLCDSPVSSGLSGSTGLYSKTMTPTYDPVSGTPASSTITWFSDSPLTEQNCSILALSHPNCSPETLAEMYQPRTLADKAKLNAGWLDSSRSLMEQGILEDDQLLLRFKYYTFFDLNPKYHISKLSLSSEAQDFTCESEVDEVEAALSNLEVTLEGGNISNILEDITDIPKLADNLRLVRPRKLSLKAIKPYWFVFKDTSVCYFKNKESAQGEPIEKLNLKGCEVVPDVNVATKKFGIKLLIPVADGMNEVYLRCENENQYARWMAACVLASKGKTMADCSYHPEVQKILSFLKMKNWTMSPQAVSDPESIDMKPECFVSLRYTKKYKPKQLAARILEAHQNVSQMTLVEAKLRFIQAWQSLPEFGLSYYIVRFKGSKKDDVLGVSYNRLIRIDIATGDPITTWRFSNMKQWNVNWEIRQVAIEFDQNVSIAFTCLSADCKIIHEYIGGYIFLSTRSKDQNETLDEDLFHKLTGASGPVSKAESAASRDVTTFFQLAQEDSWENVNLTSMSCEDQKNRTWITLQLTNSSLTAFPVCLPETLETLDLSNNLLEEVNSTEIANLPRLRILSLRQNHLQAVRWGSEALSSLISLDLSFNKLLSVPSCHSSALPNLRWLSLAGNPLIEIQSLAFSCYPQLQFLNISATLLGQDNSRGISKSAFAISASPSEATNRPGNAIKILDLSSTFLEKIQPEWTRDLPNLRSLYLTKMSRLRSLDTDFFKSMPGLQELNCQDSHSLGFVRTEMFDSAPHLTHLSFENCNLSSFNPWNINSSDRIIINLYGNPLLCDCQLSWLLSKPKKVVLQKAWETVCNTSEEDWGRPSTSFSLLELYDQCQSERNVTLPDSNTASPEHDAFSLTSSNATTVVTTSASAPITKDTYTSSLIQRSVMSTTAANPTDLMLTKANSSSHEEEAVSESTSNPPSFTSVTTSPSLGFLQELYSQSSDYGPTSQTDTDQLKGELRTTDATFPQEGPLNQPTSGYSTRATGNSTATHHFIRSLATHAGEGTPQTGLPELNSTRSNAWSEPASARPPIEYVDDYDYDQQSTETPVQLAYTACDYNPCRHLQKPCRELQSASQCLCPGMSREDEVPDPPRLREVSEVTDSSAQIRWCAPNSVVRTYELVLHAQGNEDRQFVLDNIYSTARQHTLYNLLPYTTYHICVTASNKAGSSQSATQGIPAVADAIRTSLGPKGMDKMIQDAKGDVTITNDGATILKQMQVLHPAAKMLVELSKAQDIEAGDGTTSVVVIAGALLDACSRLLQKASSVDLRDIKIVKKLGGTIDDCELVEGLVLTQKVANTGVTRVEKAKIGLIQFCLSAPKTDMDNQIVVSDYAQMDRVLREERAYILNLVKQIKKAGCNVLLIQKSILRDALSDLALHFLNKMKIMVVKDIERDDIEFICKGGISNILEELVVQPLLVSLSALTLATETVRSILKIDDVVNTRPTWEKSSYQPLNLHKSFSDSDLSDPLGSSISDRELAFEENGSETGSSAFAKEQIEKMWDGFSVEEYISRTKHSCLPRSPAFRTIRKKQKAWSPKVTVPKPFQMTIREARKKEQNLKSKSQIELENNLLKKQLEEEAECQKKFRANPVPAAVFLPLYHEIVQRNEERRRSVKERSRLKLLASQKPFKFIEREQQRNEIRKMQLRDLSTPEKKRKQFKAKPVPKCVYSPAVTDKLKEEELYREIRIRMRAEELLRNSSLPNSRLALKDTNKKKKHKCVEPKQTEHKPKIKSNVPDFELLHQKFQKQLLQQKQVKHLTVCEPFDLRTPRIPSNKGKILKDIQEDEEKLKETRWPYTSPRRKPQMRHSRANSHLSGFGESKSPKITESTRRRLQAIRVSKDKVKERESFEEAAYSSSPSEQSCEEEEGEKRKGVKASTWDGQSSELEDEEEARASPRVHQPCHAGETGASPTSDQRREEDEEAKAGLSPGRSQEEDEEEDDDPSRSSSRSDQSHECEEGQSDPEAEGAFAYEDEEYENDDSEEKSSDEEAD</sequence>
<dbReference type="SMART" id="SM00233">
    <property type="entry name" value="PH"/>
    <property type="match status" value="1"/>
</dbReference>
<dbReference type="GO" id="GO:0005832">
    <property type="term" value="C:chaperonin-containing T-complex"/>
    <property type="evidence" value="ECO:0007669"/>
    <property type="project" value="UniProtKB-ARBA"/>
</dbReference>
<proteinExistence type="inferred from homology"/>
<dbReference type="PROSITE" id="PS00995">
    <property type="entry name" value="TCP1_3"/>
    <property type="match status" value="1"/>
</dbReference>
<feature type="compositionally biased region" description="Basic residues" evidence="14">
    <location>
        <begin position="1973"/>
        <end position="1984"/>
    </location>
</feature>
<evidence type="ECO:0000256" key="9">
    <source>
        <dbReference type="ARBA" id="ARBA00022840"/>
    </source>
</evidence>
<dbReference type="FunFam" id="3.10.20.90:FF:000035">
    <property type="entry name" value="Fermitin family homolog 2 (Drosophila)"/>
    <property type="match status" value="1"/>
</dbReference>
<dbReference type="InterPro" id="IPR017998">
    <property type="entry name" value="Chaperone_TCP-1"/>
</dbReference>
<dbReference type="EMBL" id="KZ505818">
    <property type="protein sequence ID" value="PKU44552.1"/>
    <property type="molecule type" value="Genomic_DNA"/>
</dbReference>
<dbReference type="PROSITE" id="PS00660">
    <property type="entry name" value="FERM_1"/>
    <property type="match status" value="1"/>
</dbReference>
<evidence type="ECO:0000256" key="12">
    <source>
        <dbReference type="ARBA" id="ARBA00030347"/>
    </source>
</evidence>
<evidence type="ECO:0000256" key="7">
    <source>
        <dbReference type="ARBA" id="ARBA00022737"/>
    </source>
</evidence>
<dbReference type="FunFam" id="3.50.7.10:FF:000010">
    <property type="entry name" value="T-complex protein 1 subunit delta"/>
    <property type="match status" value="1"/>
</dbReference>
<evidence type="ECO:0000256" key="13">
    <source>
        <dbReference type="RuleBase" id="RU004187"/>
    </source>
</evidence>
<feature type="domain" description="Fibronectin type-III" evidence="16">
    <location>
        <begin position="1267"/>
        <end position="1358"/>
    </location>
</feature>
<dbReference type="Pfam" id="PF00041">
    <property type="entry name" value="fn3"/>
    <property type="match status" value="1"/>
</dbReference>
<comment type="subcellular location">
    <subcellularLocation>
        <location evidence="1">Cytoplasm</location>
    </subcellularLocation>
</comment>
<dbReference type="GO" id="GO:0005178">
    <property type="term" value="F:integrin binding"/>
    <property type="evidence" value="ECO:0007669"/>
    <property type="project" value="TreeGrafter"/>
</dbReference>
<evidence type="ECO:0000259" key="15">
    <source>
        <dbReference type="PROSITE" id="PS50003"/>
    </source>
</evidence>
<dbReference type="InterPro" id="IPR019579">
    <property type="entry name" value="FAM161A/B"/>
</dbReference>
<evidence type="ECO:0000256" key="2">
    <source>
        <dbReference type="ARBA" id="ARBA00008020"/>
    </source>
</evidence>
<dbReference type="PROSITE" id="PS51450">
    <property type="entry name" value="LRR"/>
    <property type="match status" value="1"/>
</dbReference>
<keyword evidence="5" id="KW-0963">Cytoplasm</keyword>
<feature type="compositionally biased region" description="Low complexity" evidence="14">
    <location>
        <begin position="1090"/>
        <end position="1105"/>
    </location>
</feature>
<dbReference type="Pfam" id="PF18124">
    <property type="entry name" value="Kindlin_2_N"/>
    <property type="match status" value="1"/>
</dbReference>
<feature type="region of interest" description="Disordered" evidence="14">
    <location>
        <begin position="1178"/>
        <end position="1206"/>
    </location>
</feature>
<dbReference type="InterPro" id="IPR002194">
    <property type="entry name" value="Chaperonin_TCP-1_CS"/>
</dbReference>
<dbReference type="Pfam" id="PF00373">
    <property type="entry name" value="FERM_M"/>
    <property type="match status" value="1"/>
</dbReference>
<dbReference type="InterPro" id="IPR002423">
    <property type="entry name" value="Cpn60/GroEL/TCP-1"/>
</dbReference>
<dbReference type="Gene3D" id="2.30.29.30">
    <property type="entry name" value="Pleckstrin-homology domain (PH domain)/Phosphotyrosine-binding domain (PTB)"/>
    <property type="match status" value="2"/>
</dbReference>
<dbReference type="SUPFAM" id="SSF50729">
    <property type="entry name" value="PH domain-like"/>
    <property type="match status" value="2"/>
</dbReference>
<dbReference type="CDD" id="cd00063">
    <property type="entry name" value="FN3"/>
    <property type="match status" value="1"/>
</dbReference>
<dbReference type="GO" id="GO:0005524">
    <property type="term" value="F:ATP binding"/>
    <property type="evidence" value="ECO:0007669"/>
    <property type="project" value="UniProtKB-KW"/>
</dbReference>
<feature type="region of interest" description="Disordered" evidence="14">
    <location>
        <begin position="1079"/>
        <end position="1105"/>
    </location>
</feature>
<dbReference type="SMART" id="SM00060">
    <property type="entry name" value="FN3"/>
    <property type="match status" value="1"/>
</dbReference>
<dbReference type="SMART" id="SM00369">
    <property type="entry name" value="LRR_TYP"/>
    <property type="match status" value="5"/>
</dbReference>
<dbReference type="Gene3D" id="3.80.10.10">
    <property type="entry name" value="Ribonuclease Inhibitor"/>
    <property type="match status" value="2"/>
</dbReference>
<evidence type="ECO:0000256" key="14">
    <source>
        <dbReference type="SAM" id="MobiDB-lite"/>
    </source>
</evidence>
<comment type="similarity">
    <text evidence="2 13">Belongs to the TCP-1 chaperonin family.</text>
</comment>
<dbReference type="CDD" id="cd13205">
    <property type="entry name" value="FERM_C_fermitin"/>
    <property type="match status" value="1"/>
</dbReference>
<dbReference type="InterPro" id="IPR011993">
    <property type="entry name" value="PH-like_dom_sf"/>
</dbReference>
<evidence type="ECO:0000256" key="1">
    <source>
        <dbReference type="ARBA" id="ARBA00004496"/>
    </source>
</evidence>
<keyword evidence="10" id="KW-0130">Cell adhesion</keyword>
<dbReference type="FunFam" id="2.30.29.30:FF:000037">
    <property type="entry name" value="Fermitin family homolog 2"/>
    <property type="match status" value="1"/>
</dbReference>
<reference evidence="18" key="2">
    <citation type="submission" date="2017-12" db="EMBL/GenBank/DDBJ databases">
        <title>Genome sequence of the Bar-tailed Godwit (Limosa lapponica baueri).</title>
        <authorList>
            <person name="Lima N.C.B."/>
            <person name="Parody-Merino A.M."/>
            <person name="Battley P.F."/>
            <person name="Fidler A.E."/>
            <person name="Prosdocimi F."/>
        </authorList>
    </citation>
    <scope>NUCLEOTIDE SEQUENCE [LARGE SCALE GENOMIC DNA]</scope>
</reference>
<evidence type="ECO:0000256" key="11">
    <source>
        <dbReference type="ARBA" id="ARBA00023186"/>
    </source>
</evidence>
<dbReference type="InterPro" id="IPR001849">
    <property type="entry name" value="PH_domain"/>
</dbReference>
<dbReference type="GO" id="GO:0005925">
    <property type="term" value="C:focal adhesion"/>
    <property type="evidence" value="ECO:0007669"/>
    <property type="project" value="TreeGrafter"/>
</dbReference>
<dbReference type="SMART" id="SM00295">
    <property type="entry name" value="B41"/>
    <property type="match status" value="1"/>
</dbReference>
<dbReference type="Proteomes" id="UP000233556">
    <property type="component" value="Unassembled WGS sequence"/>
</dbReference>
<evidence type="ECO:0000256" key="10">
    <source>
        <dbReference type="ARBA" id="ARBA00022889"/>
    </source>
</evidence>
<dbReference type="CDD" id="cd17180">
    <property type="entry name" value="FERM_F0_KIND1"/>
    <property type="match status" value="1"/>
</dbReference>
<organism evidence="17 18">
    <name type="scientific">Limosa lapponica baueri</name>
    <dbReference type="NCBI Taxonomy" id="1758121"/>
    <lineage>
        <taxon>Eukaryota</taxon>
        <taxon>Metazoa</taxon>
        <taxon>Chordata</taxon>
        <taxon>Craniata</taxon>
        <taxon>Vertebrata</taxon>
        <taxon>Euteleostomi</taxon>
        <taxon>Archelosauria</taxon>
        <taxon>Archosauria</taxon>
        <taxon>Dinosauria</taxon>
        <taxon>Saurischia</taxon>
        <taxon>Theropoda</taxon>
        <taxon>Coelurosauria</taxon>
        <taxon>Aves</taxon>
        <taxon>Neognathae</taxon>
        <taxon>Neoaves</taxon>
        <taxon>Charadriiformes</taxon>
        <taxon>Scolopacidae</taxon>
        <taxon>Limosa</taxon>
    </lineage>
</organism>
<dbReference type="PROSITE" id="PS50003">
    <property type="entry name" value="PH_DOMAIN"/>
    <property type="match status" value="1"/>
</dbReference>
<keyword evidence="6" id="KW-0433">Leucine-rich repeat</keyword>
<dbReference type="InterPro" id="IPR003591">
    <property type="entry name" value="Leu-rich_rpt_typical-subtyp"/>
</dbReference>
<feature type="compositionally biased region" description="Low complexity" evidence="14">
    <location>
        <begin position="2025"/>
        <end position="2035"/>
    </location>
</feature>
<dbReference type="InterPro" id="IPR003961">
    <property type="entry name" value="FN3_dom"/>
</dbReference>
<dbReference type="InterPro" id="IPR013783">
    <property type="entry name" value="Ig-like_fold"/>
</dbReference>
<dbReference type="InterPro" id="IPR027409">
    <property type="entry name" value="GroEL-like_apical_dom_sf"/>
</dbReference>
<dbReference type="Gene3D" id="1.10.560.10">
    <property type="entry name" value="GroEL-like equatorial domain"/>
    <property type="match status" value="1"/>
</dbReference>
<dbReference type="Pfam" id="PF13855">
    <property type="entry name" value="LRR_8"/>
    <property type="match status" value="2"/>
</dbReference>
<dbReference type="InterPro" id="IPR019748">
    <property type="entry name" value="FERM_central"/>
</dbReference>
<dbReference type="InterPro" id="IPR036116">
    <property type="entry name" value="FN3_sf"/>
</dbReference>
<evidence type="ECO:0000256" key="4">
    <source>
        <dbReference type="ARBA" id="ARBA00016107"/>
    </source>
</evidence>
<dbReference type="PROSITE" id="PS00751">
    <property type="entry name" value="TCP1_2"/>
    <property type="match status" value="1"/>
</dbReference>
<dbReference type="InterPro" id="IPR019749">
    <property type="entry name" value="Band_41_domain"/>
</dbReference>
<dbReference type="PANTHER" id="PTHR16160">
    <property type="entry name" value="FERMITIN 2-RELATED"/>
    <property type="match status" value="1"/>
</dbReference>
<accession>A0A2I0UES3</accession>
<dbReference type="SUPFAM" id="SSF52029">
    <property type="entry name" value="GroEL apical domain-like"/>
    <property type="match status" value="1"/>
</dbReference>
<evidence type="ECO:0000256" key="8">
    <source>
        <dbReference type="ARBA" id="ARBA00022741"/>
    </source>
</evidence>
<dbReference type="PRINTS" id="PR00304">
    <property type="entry name" value="TCOMPLEXTCP1"/>
</dbReference>
<dbReference type="SUPFAM" id="SSF48592">
    <property type="entry name" value="GroEL equatorial domain-like"/>
    <property type="match status" value="1"/>
</dbReference>
<dbReference type="GO" id="GO:0007160">
    <property type="term" value="P:cell-matrix adhesion"/>
    <property type="evidence" value="ECO:0007669"/>
    <property type="project" value="TreeGrafter"/>
</dbReference>
<dbReference type="SUPFAM" id="SSF52058">
    <property type="entry name" value="L domain-like"/>
    <property type="match status" value="1"/>
</dbReference>
<dbReference type="Pfam" id="PF00118">
    <property type="entry name" value="Cpn60_TCP1"/>
    <property type="match status" value="2"/>
</dbReference>
<dbReference type="OrthoDB" id="10057618at2759"/>
<dbReference type="InterPro" id="IPR001611">
    <property type="entry name" value="Leu-rich_rpt"/>
</dbReference>
<keyword evidence="9 13" id="KW-0067">ATP-binding</keyword>
<evidence type="ECO:0000256" key="5">
    <source>
        <dbReference type="ARBA" id="ARBA00022490"/>
    </source>
</evidence>
<feature type="compositionally biased region" description="Basic and acidic residues" evidence="14">
    <location>
        <begin position="2012"/>
        <end position="2023"/>
    </location>
</feature>
<dbReference type="Gene3D" id="3.10.20.90">
    <property type="entry name" value="Phosphatidylinositol 3-kinase Catalytic Subunit, Chain A, domain 1"/>
    <property type="match status" value="2"/>
</dbReference>
<dbReference type="GO" id="GO:0007229">
    <property type="term" value="P:integrin-mediated signaling pathway"/>
    <property type="evidence" value="ECO:0007669"/>
    <property type="project" value="InterPro"/>
</dbReference>
<dbReference type="GO" id="GO:0140662">
    <property type="term" value="F:ATP-dependent protein folding chaperone"/>
    <property type="evidence" value="ECO:0007669"/>
    <property type="project" value="InterPro"/>
</dbReference>
<evidence type="ECO:0000259" key="16">
    <source>
        <dbReference type="PROSITE" id="PS50853"/>
    </source>
</evidence>
<dbReference type="Gene3D" id="3.50.7.10">
    <property type="entry name" value="GroEL"/>
    <property type="match status" value="1"/>
</dbReference>
<dbReference type="InterPro" id="IPR019747">
    <property type="entry name" value="FERM_CS"/>
</dbReference>
<keyword evidence="7" id="KW-0677">Repeat</keyword>
<dbReference type="InterPro" id="IPR032675">
    <property type="entry name" value="LRR_dom_sf"/>
</dbReference>
<keyword evidence="8 13" id="KW-0547">Nucleotide-binding</keyword>
<feature type="compositionally biased region" description="Polar residues" evidence="14">
    <location>
        <begin position="1148"/>
        <end position="1162"/>
    </location>
</feature>
<gene>
    <name evidence="17" type="ORF">llap_5134</name>
</gene>
<dbReference type="PROSITE" id="PS00750">
    <property type="entry name" value="TCP1_1"/>
    <property type="match status" value="1"/>
</dbReference>
<dbReference type="GO" id="GO:0051082">
    <property type="term" value="F:unfolded protein binding"/>
    <property type="evidence" value="ECO:0007669"/>
    <property type="project" value="InterPro"/>
</dbReference>
<dbReference type="InterPro" id="IPR040790">
    <property type="entry name" value="Kindlin_2_N"/>
</dbReference>
<feature type="compositionally biased region" description="Basic and acidic residues" evidence="14">
    <location>
        <begin position="1995"/>
        <end position="2004"/>
    </location>
</feature>
<dbReference type="CDD" id="cd01237">
    <property type="entry name" value="PH_fermitin"/>
    <property type="match status" value="1"/>
</dbReference>
<dbReference type="InterPro" id="IPR037837">
    <property type="entry name" value="PH_Kindlin/fermitin"/>
</dbReference>
<dbReference type="GO" id="GO:0016887">
    <property type="term" value="F:ATP hydrolysis activity"/>
    <property type="evidence" value="ECO:0007669"/>
    <property type="project" value="InterPro"/>
</dbReference>
<name>A0A2I0UES3_LIMLA</name>
<protein>
    <recommendedName>
        <fullName evidence="4">T-complex protein 1 subunit delta</fullName>
    </recommendedName>
    <alternativeName>
        <fullName evidence="12">CCT-delta</fullName>
    </alternativeName>
</protein>
<dbReference type="InterPro" id="IPR037843">
    <property type="entry name" value="Kindlin/fermitin"/>
</dbReference>